<dbReference type="PROSITE" id="PS50234">
    <property type="entry name" value="VWFA"/>
    <property type="match status" value="1"/>
</dbReference>
<organism evidence="4 5">
    <name type="scientific">Cyclotella cryptica</name>
    <dbReference type="NCBI Taxonomy" id="29204"/>
    <lineage>
        <taxon>Eukaryota</taxon>
        <taxon>Sar</taxon>
        <taxon>Stramenopiles</taxon>
        <taxon>Ochrophyta</taxon>
        <taxon>Bacillariophyta</taxon>
        <taxon>Coscinodiscophyceae</taxon>
        <taxon>Thalassiosirophycidae</taxon>
        <taxon>Stephanodiscales</taxon>
        <taxon>Stephanodiscaceae</taxon>
        <taxon>Cyclotella</taxon>
    </lineage>
</organism>
<keyword evidence="5" id="KW-1185">Reference proteome</keyword>
<dbReference type="InterPro" id="IPR036465">
    <property type="entry name" value="vWFA_dom_sf"/>
</dbReference>
<protein>
    <recommendedName>
        <fullName evidence="3">VWFA domain-containing protein</fullName>
    </recommendedName>
</protein>
<dbReference type="PANTHER" id="PTHR10166:SF37">
    <property type="entry name" value="STOLID, ISOFORM H"/>
    <property type="match status" value="1"/>
</dbReference>
<dbReference type="PANTHER" id="PTHR10166">
    <property type="entry name" value="VOLTAGE-DEPENDENT CALCIUM CHANNEL SUBUNIT ALPHA-2/DELTA-RELATED"/>
    <property type="match status" value="1"/>
</dbReference>
<feature type="region of interest" description="Disordered" evidence="1">
    <location>
        <begin position="512"/>
        <end position="532"/>
    </location>
</feature>
<feature type="signal peptide" evidence="2">
    <location>
        <begin position="1"/>
        <end position="22"/>
    </location>
</feature>
<gene>
    <name evidence="4" type="ORF">HJC23_001129</name>
</gene>
<name>A0ABD3PHM7_9STRA</name>
<dbReference type="Pfam" id="PF13519">
    <property type="entry name" value="VWA_2"/>
    <property type="match status" value="1"/>
</dbReference>
<reference evidence="4 5" key="1">
    <citation type="journal article" date="2020" name="G3 (Bethesda)">
        <title>Improved Reference Genome for Cyclotella cryptica CCMP332, a Model for Cell Wall Morphogenesis, Salinity Adaptation, and Lipid Production in Diatoms (Bacillariophyta).</title>
        <authorList>
            <person name="Roberts W.R."/>
            <person name="Downey K.M."/>
            <person name="Ruck E.C."/>
            <person name="Traller J.C."/>
            <person name="Alverson A.J."/>
        </authorList>
    </citation>
    <scope>NUCLEOTIDE SEQUENCE [LARGE SCALE GENOMIC DNA]</scope>
    <source>
        <strain evidence="4 5">CCMP332</strain>
    </source>
</reference>
<keyword evidence="2" id="KW-0732">Signal</keyword>
<evidence type="ECO:0000256" key="2">
    <source>
        <dbReference type="SAM" id="SignalP"/>
    </source>
</evidence>
<comment type="caution">
    <text evidence="4">The sequence shown here is derived from an EMBL/GenBank/DDBJ whole genome shotgun (WGS) entry which is preliminary data.</text>
</comment>
<dbReference type="Gene3D" id="3.40.50.410">
    <property type="entry name" value="von Willebrand factor, type A domain"/>
    <property type="match status" value="1"/>
</dbReference>
<dbReference type="EMBL" id="JABMIG020000174">
    <property type="protein sequence ID" value="KAL3787479.1"/>
    <property type="molecule type" value="Genomic_DNA"/>
</dbReference>
<dbReference type="InterPro" id="IPR002035">
    <property type="entry name" value="VWF_A"/>
</dbReference>
<evidence type="ECO:0000313" key="4">
    <source>
        <dbReference type="EMBL" id="KAL3787479.1"/>
    </source>
</evidence>
<feature type="chain" id="PRO_5044753475" description="VWFA domain-containing protein" evidence="2">
    <location>
        <begin position="23"/>
        <end position="532"/>
    </location>
</feature>
<dbReference type="SUPFAM" id="SSF53300">
    <property type="entry name" value="vWA-like"/>
    <property type="match status" value="1"/>
</dbReference>
<dbReference type="InterPro" id="IPR051173">
    <property type="entry name" value="Ca_channel_alpha-2/delta"/>
</dbReference>
<accession>A0ABD3PHM7</accession>
<sequence length="532" mass="58152">MCLSLLLVSWILLKSPVEQVEAASKIELESILSEMEVSVLAFRDHIERVYQSRCDPAALAECAKGNFDDCSSIYPHSQCMDVTRLIDSACNNDGNNCNVLWDKNQTTVMIPDELADGPMGNPTDPRVIESVCHSRLAEPFMVEKYNHNNAHRMYFGSSAGVFRIIPAHHSVECGSFDPRRRPWFVAASSGPKDVVLVIDVSGSMDKGRRMELAKEAASTIVETLSVADRFAIIAFSDVASQIGEEEGLIVATDENKKMMMEQITSLTHSGGTNFYDAFKAAFDAIERTIKDELTTGCNAAILFMTDGTISTGPGEDETISLVNQRIENLKTNFNQTTTIFTYSLGQEADDSVTKRLACETNGIWTPVDDLADDDLIRAMSSYYKLFASGLGQGGNEDWSAWVDPYRFVLGGKMGTGVSAPAYDRSVSPPLFLGVAAVDMLIEDFEKALGATVSSSTVLEKLVLRSTLRCPRIDLSLCELEALRFIGGGESSQCGVCNDTGYDSTVTTECPNQSDLPSDIWNNTESKSQITFS</sequence>
<dbReference type="SMART" id="SM00327">
    <property type="entry name" value="VWA"/>
    <property type="match status" value="1"/>
</dbReference>
<proteinExistence type="predicted"/>
<feature type="domain" description="VWFA" evidence="3">
    <location>
        <begin position="193"/>
        <end position="386"/>
    </location>
</feature>
<dbReference type="AlphaFoldDB" id="A0ABD3PHM7"/>
<dbReference type="Proteomes" id="UP001516023">
    <property type="component" value="Unassembled WGS sequence"/>
</dbReference>
<evidence type="ECO:0000256" key="1">
    <source>
        <dbReference type="SAM" id="MobiDB-lite"/>
    </source>
</evidence>
<evidence type="ECO:0000313" key="5">
    <source>
        <dbReference type="Proteomes" id="UP001516023"/>
    </source>
</evidence>
<evidence type="ECO:0000259" key="3">
    <source>
        <dbReference type="PROSITE" id="PS50234"/>
    </source>
</evidence>